<evidence type="ECO:0000256" key="3">
    <source>
        <dbReference type="ARBA" id="ARBA00022833"/>
    </source>
</evidence>
<dbReference type="SMART" id="SM00356">
    <property type="entry name" value="ZnF_C3H1"/>
    <property type="match status" value="2"/>
</dbReference>
<proteinExistence type="predicted"/>
<feature type="domain" description="C3H1-type" evidence="6">
    <location>
        <begin position="409"/>
        <end position="436"/>
    </location>
</feature>
<name>A0ABR1BNJ1_NECAM</name>
<dbReference type="SUPFAM" id="SSF90229">
    <property type="entry name" value="CCCH zinc finger"/>
    <property type="match status" value="1"/>
</dbReference>
<feature type="compositionally biased region" description="Low complexity" evidence="5">
    <location>
        <begin position="353"/>
        <end position="363"/>
    </location>
</feature>
<dbReference type="InterPro" id="IPR000571">
    <property type="entry name" value="Znf_CCCH"/>
</dbReference>
<sequence length="445" mass="49754">MPSVLPVHHRMFSLLHPLIQMSPHPSYPCGYYSDHNRHHYQNHPPVTSRRCLPYFLPRRNDARPYPPPPSPLINDSFFWSGNIPKSLDRPSFAKVAASSKGSRAHTASGSLPTNSVPQLPSKHPQLPKCLTQALTVVVERNSPTKAHLVLRLNSINYLWPSESGIGSIRATTDSKAEEVSPPAPVSEMPVVFRSPLPSRPYNQFPFHRRSLPISYETTPCEFWRRGEMCRFGANCWYAHGSVPLHQNQATNENRVLTGDTVNSQNADPNLQEQTVESAMNQFTPEQQQWMYLSQRAQTFFPYPQNLIAARLKELAQKTGTAGEVSIPGRTCEEIEREQTASRLHTATAQRADSLPSSSGSCSSGPTTPAFGNIWLPTLFDEPLVEKAASYLRDIVSSMTSDSTDLFLIPFGKEECTLYRCGQCPFGSFCFFEHPGEEDEGIYSDS</sequence>
<keyword evidence="8" id="KW-1185">Reference proteome</keyword>
<accession>A0ABR1BNJ1</accession>
<feature type="region of interest" description="Disordered" evidence="5">
    <location>
        <begin position="338"/>
        <end position="363"/>
    </location>
</feature>
<reference evidence="7 8" key="1">
    <citation type="submission" date="2023-08" db="EMBL/GenBank/DDBJ databases">
        <title>A Necator americanus chromosomal reference genome.</title>
        <authorList>
            <person name="Ilik V."/>
            <person name="Petrzelkova K.J."/>
            <person name="Pardy F."/>
            <person name="Fuh T."/>
            <person name="Niatou-Singa F.S."/>
            <person name="Gouil Q."/>
            <person name="Baker L."/>
            <person name="Ritchie M.E."/>
            <person name="Jex A.R."/>
            <person name="Gazzola D."/>
            <person name="Li H."/>
            <person name="Toshio Fujiwara R."/>
            <person name="Zhan B."/>
            <person name="Aroian R.V."/>
            <person name="Pafco B."/>
            <person name="Schwarz E.M."/>
        </authorList>
    </citation>
    <scope>NUCLEOTIDE SEQUENCE [LARGE SCALE GENOMIC DNA]</scope>
    <source>
        <strain evidence="7 8">Aroian</strain>
        <tissue evidence="7">Whole animal</tissue>
    </source>
</reference>
<dbReference type="InterPro" id="IPR036855">
    <property type="entry name" value="Znf_CCCH_sf"/>
</dbReference>
<dbReference type="PROSITE" id="PS50103">
    <property type="entry name" value="ZF_C3H1"/>
    <property type="match status" value="2"/>
</dbReference>
<organism evidence="7 8">
    <name type="scientific">Necator americanus</name>
    <name type="common">Human hookworm</name>
    <dbReference type="NCBI Taxonomy" id="51031"/>
    <lineage>
        <taxon>Eukaryota</taxon>
        <taxon>Metazoa</taxon>
        <taxon>Ecdysozoa</taxon>
        <taxon>Nematoda</taxon>
        <taxon>Chromadorea</taxon>
        <taxon>Rhabditida</taxon>
        <taxon>Rhabditina</taxon>
        <taxon>Rhabditomorpha</taxon>
        <taxon>Strongyloidea</taxon>
        <taxon>Ancylostomatidae</taxon>
        <taxon>Bunostominae</taxon>
        <taxon>Necator</taxon>
    </lineage>
</organism>
<comment type="caution">
    <text evidence="7">The sequence shown here is derived from an EMBL/GenBank/DDBJ whole genome shotgun (WGS) entry which is preliminary data.</text>
</comment>
<feature type="zinc finger region" description="C3H1-type" evidence="4">
    <location>
        <begin position="409"/>
        <end position="436"/>
    </location>
</feature>
<dbReference type="Gene3D" id="4.10.1000.10">
    <property type="entry name" value="Zinc finger, CCCH-type"/>
    <property type="match status" value="1"/>
</dbReference>
<dbReference type="Pfam" id="PF00642">
    <property type="entry name" value="zf-CCCH"/>
    <property type="match status" value="1"/>
</dbReference>
<dbReference type="EMBL" id="JAVFWL010000001">
    <property type="protein sequence ID" value="KAK6726867.1"/>
    <property type="molecule type" value="Genomic_DNA"/>
</dbReference>
<feature type="compositionally biased region" description="Polar residues" evidence="5">
    <location>
        <begin position="340"/>
        <end position="350"/>
    </location>
</feature>
<feature type="zinc finger region" description="C3H1-type" evidence="4">
    <location>
        <begin position="214"/>
        <end position="242"/>
    </location>
</feature>
<feature type="region of interest" description="Disordered" evidence="5">
    <location>
        <begin position="98"/>
        <end position="123"/>
    </location>
</feature>
<evidence type="ECO:0000256" key="1">
    <source>
        <dbReference type="ARBA" id="ARBA00022723"/>
    </source>
</evidence>
<evidence type="ECO:0000256" key="4">
    <source>
        <dbReference type="PROSITE-ProRule" id="PRU00723"/>
    </source>
</evidence>
<evidence type="ECO:0000256" key="2">
    <source>
        <dbReference type="ARBA" id="ARBA00022771"/>
    </source>
</evidence>
<evidence type="ECO:0000313" key="7">
    <source>
        <dbReference type="EMBL" id="KAK6726867.1"/>
    </source>
</evidence>
<keyword evidence="1 4" id="KW-0479">Metal-binding</keyword>
<evidence type="ECO:0000256" key="5">
    <source>
        <dbReference type="SAM" id="MobiDB-lite"/>
    </source>
</evidence>
<evidence type="ECO:0000313" key="8">
    <source>
        <dbReference type="Proteomes" id="UP001303046"/>
    </source>
</evidence>
<gene>
    <name evidence="7" type="primary">Necator_chrI.g1018</name>
    <name evidence="7" type="ORF">RB195_004894</name>
</gene>
<keyword evidence="2 4" id="KW-0863">Zinc-finger</keyword>
<feature type="compositionally biased region" description="Polar residues" evidence="5">
    <location>
        <begin position="99"/>
        <end position="118"/>
    </location>
</feature>
<protein>
    <recommendedName>
        <fullName evidence="6">C3H1-type domain-containing protein</fullName>
    </recommendedName>
</protein>
<dbReference type="Proteomes" id="UP001303046">
    <property type="component" value="Unassembled WGS sequence"/>
</dbReference>
<keyword evidence="3 4" id="KW-0862">Zinc</keyword>
<feature type="domain" description="C3H1-type" evidence="6">
    <location>
        <begin position="214"/>
        <end position="242"/>
    </location>
</feature>
<evidence type="ECO:0000259" key="6">
    <source>
        <dbReference type="PROSITE" id="PS50103"/>
    </source>
</evidence>